<keyword evidence="2" id="KW-1185">Reference proteome</keyword>
<gene>
    <name evidence="1" type="ORF">RGQ29_013648</name>
</gene>
<name>A0AAN7FK32_QUERU</name>
<sequence>MVERCWSLHNHCCCEFIQFYNVHKFSYKFRFLADDGEKLFAIVHVSAKFSNGLICCCNSDPVIEANVFSWHGRVKVGEATSSRYEDIKNTFDQFGLFPSRCGKPYQEYKSDLFGLWLKSKMKILLKQKSCFPTSMQVLFNGSRHSSRAAFLVYEILDKVHYLLQIEFDQQINIYLVGRLFLTDKEDKINLREETPSRTSRIQLSKEMNMILTPLTKEIEEDDASHIYYMITEEAH</sequence>
<reference evidence="1 2" key="1">
    <citation type="journal article" date="2023" name="G3 (Bethesda)">
        <title>A haplotype-resolved chromosome-scale genome for Quercus rubra L. provides insights into the genetics of adaptive traits for red oak species.</title>
        <authorList>
            <person name="Kapoor B."/>
            <person name="Jenkins J."/>
            <person name="Schmutz J."/>
            <person name="Zhebentyayeva T."/>
            <person name="Kuelheim C."/>
            <person name="Coggeshall M."/>
            <person name="Heim C."/>
            <person name="Lasky J.R."/>
            <person name="Leites L."/>
            <person name="Islam-Faridi N."/>
            <person name="Romero-Severson J."/>
            <person name="DeLeo V.L."/>
            <person name="Lucas S.M."/>
            <person name="Lazic D."/>
            <person name="Gailing O."/>
            <person name="Carlson J."/>
            <person name="Staton M."/>
        </authorList>
    </citation>
    <scope>NUCLEOTIDE SEQUENCE [LARGE SCALE GENOMIC DNA]</scope>
    <source>
        <strain evidence="1">Pseudo-F2</strain>
    </source>
</reference>
<dbReference type="AlphaFoldDB" id="A0AAN7FK32"/>
<dbReference type="Proteomes" id="UP001324115">
    <property type="component" value="Unassembled WGS sequence"/>
</dbReference>
<proteinExistence type="predicted"/>
<accession>A0AAN7FK32</accession>
<dbReference type="EMBL" id="JAXUIC010000003">
    <property type="protein sequence ID" value="KAK4595288.1"/>
    <property type="molecule type" value="Genomic_DNA"/>
</dbReference>
<organism evidence="1 2">
    <name type="scientific">Quercus rubra</name>
    <name type="common">Northern red oak</name>
    <name type="synonym">Quercus borealis</name>
    <dbReference type="NCBI Taxonomy" id="3512"/>
    <lineage>
        <taxon>Eukaryota</taxon>
        <taxon>Viridiplantae</taxon>
        <taxon>Streptophyta</taxon>
        <taxon>Embryophyta</taxon>
        <taxon>Tracheophyta</taxon>
        <taxon>Spermatophyta</taxon>
        <taxon>Magnoliopsida</taxon>
        <taxon>eudicotyledons</taxon>
        <taxon>Gunneridae</taxon>
        <taxon>Pentapetalae</taxon>
        <taxon>rosids</taxon>
        <taxon>fabids</taxon>
        <taxon>Fagales</taxon>
        <taxon>Fagaceae</taxon>
        <taxon>Quercus</taxon>
    </lineage>
</organism>
<evidence type="ECO:0000313" key="1">
    <source>
        <dbReference type="EMBL" id="KAK4595288.1"/>
    </source>
</evidence>
<evidence type="ECO:0000313" key="2">
    <source>
        <dbReference type="Proteomes" id="UP001324115"/>
    </source>
</evidence>
<protein>
    <submittedName>
        <fullName evidence="1">Uncharacterized protein</fullName>
    </submittedName>
</protein>
<comment type="caution">
    <text evidence="1">The sequence shown here is derived from an EMBL/GenBank/DDBJ whole genome shotgun (WGS) entry which is preliminary data.</text>
</comment>